<organism evidence="1 2">
    <name type="scientific">Faecalispora sporosphaeroides</name>
    <dbReference type="NCBI Taxonomy" id="1549"/>
    <lineage>
        <taxon>Bacteria</taxon>
        <taxon>Bacillati</taxon>
        <taxon>Bacillota</taxon>
        <taxon>Clostridia</taxon>
        <taxon>Eubacteriales</taxon>
        <taxon>Oscillospiraceae</taxon>
        <taxon>Faecalispora</taxon>
    </lineage>
</organism>
<gene>
    <name evidence="1" type="ORF">E7512_12275</name>
</gene>
<name>A0A928KUL8_9FIRM</name>
<sequence>MLSKTSKKCLPEPLEKRLKKVEPKRNFGFDPFLCSKIEQIPRFYSILEQIQLVCFFQFPYNKTLAEVTAPWKGTCSLPSFSAASHRRLKEP</sequence>
<dbReference type="Proteomes" id="UP000754750">
    <property type="component" value="Unassembled WGS sequence"/>
</dbReference>
<protein>
    <submittedName>
        <fullName evidence="1">Uncharacterized protein</fullName>
    </submittedName>
</protein>
<evidence type="ECO:0000313" key="2">
    <source>
        <dbReference type="Proteomes" id="UP000754750"/>
    </source>
</evidence>
<accession>A0A928KUL8</accession>
<reference evidence="1" key="1">
    <citation type="submission" date="2019-04" db="EMBL/GenBank/DDBJ databases">
        <title>Evolution of Biomass-Degrading Anaerobic Consortia Revealed by Metagenomics.</title>
        <authorList>
            <person name="Peng X."/>
        </authorList>
    </citation>
    <scope>NUCLEOTIDE SEQUENCE</scope>
    <source>
        <strain evidence="1">SIG551</strain>
    </source>
</reference>
<dbReference type="AlphaFoldDB" id="A0A928KUL8"/>
<comment type="caution">
    <text evidence="1">The sequence shown here is derived from an EMBL/GenBank/DDBJ whole genome shotgun (WGS) entry which is preliminary data.</text>
</comment>
<evidence type="ECO:0000313" key="1">
    <source>
        <dbReference type="EMBL" id="MBE6834333.1"/>
    </source>
</evidence>
<dbReference type="RefSeq" id="WP_326840820.1">
    <property type="nucleotide sequence ID" value="NZ_SVNY01000006.1"/>
</dbReference>
<dbReference type="EMBL" id="SVNY01000006">
    <property type="protein sequence ID" value="MBE6834333.1"/>
    <property type="molecule type" value="Genomic_DNA"/>
</dbReference>
<proteinExistence type="predicted"/>